<dbReference type="InterPro" id="IPR027620">
    <property type="entry name" value="Cas12a"/>
</dbReference>
<dbReference type="EMBL" id="JAEAOA010000085">
    <property type="protein sequence ID" value="KAK3605079.1"/>
    <property type="molecule type" value="Genomic_DNA"/>
</dbReference>
<reference evidence="5" key="3">
    <citation type="submission" date="2023-05" db="EMBL/GenBank/DDBJ databases">
        <authorList>
            <person name="Smith C.H."/>
        </authorList>
    </citation>
    <scope>NUCLEOTIDE SEQUENCE</scope>
    <source>
        <strain evidence="5">CHS0354</strain>
        <tissue evidence="5">Mantle</tissue>
    </source>
</reference>
<evidence type="ECO:0000313" key="5">
    <source>
        <dbReference type="EMBL" id="KAK3605079.1"/>
    </source>
</evidence>
<dbReference type="Gene3D" id="3.90.320.10">
    <property type="match status" value="1"/>
</dbReference>
<dbReference type="Proteomes" id="UP001195483">
    <property type="component" value="Unassembled WGS sequence"/>
</dbReference>
<dbReference type="InterPro" id="IPR040852">
    <property type="entry name" value="RuvC_1"/>
</dbReference>
<reference evidence="5" key="1">
    <citation type="journal article" date="2021" name="Genome Biol. Evol.">
        <title>A High-Quality Reference Genome for a Parasitic Bivalve with Doubly Uniparental Inheritance (Bivalvia: Unionida).</title>
        <authorList>
            <person name="Smith C.H."/>
        </authorList>
    </citation>
    <scope>NUCLEOTIDE SEQUENCE</scope>
    <source>
        <strain evidence="5">CHS0354</strain>
    </source>
</reference>
<proteinExistence type="predicted"/>
<dbReference type="Pfam" id="PF21918">
    <property type="entry name" value="cas_Cpf1_2nd"/>
    <property type="match status" value="1"/>
</dbReference>
<feature type="domain" description="Cas12a RuvC nuclease" evidence="3">
    <location>
        <begin position="747"/>
        <end position="1112"/>
    </location>
</feature>
<evidence type="ECO:0000259" key="4">
    <source>
        <dbReference type="Pfam" id="PF21918"/>
    </source>
</evidence>
<protein>
    <submittedName>
        <fullName evidence="5">Uncharacterized protein</fullName>
    </submittedName>
</protein>
<evidence type="ECO:0000259" key="3">
    <source>
        <dbReference type="Pfam" id="PF18516"/>
    </source>
</evidence>
<evidence type="ECO:0000259" key="2">
    <source>
        <dbReference type="Pfam" id="PF18510"/>
    </source>
</evidence>
<dbReference type="NCBIfam" id="TIGR04330">
    <property type="entry name" value="cas_Cpf1"/>
    <property type="match status" value="1"/>
</dbReference>
<dbReference type="AlphaFoldDB" id="A0AAE0T7A0"/>
<dbReference type="NCBIfam" id="TIGR04328">
    <property type="entry name" value="cas4_PREFRAN"/>
    <property type="match status" value="1"/>
</dbReference>
<keyword evidence="6" id="KW-1185">Reference proteome</keyword>
<gene>
    <name evidence="5" type="ORF">CHS0354_000745</name>
</gene>
<evidence type="ECO:0000313" key="6">
    <source>
        <dbReference type="Proteomes" id="UP001195483"/>
    </source>
</evidence>
<name>A0AAE0T7A0_9BIVA</name>
<dbReference type="InterPro" id="IPR011604">
    <property type="entry name" value="PDDEXK-like_dom_sf"/>
</dbReference>
<dbReference type="Pfam" id="PF18501">
    <property type="entry name" value="REC1"/>
    <property type="match status" value="1"/>
</dbReference>
<dbReference type="InterPro" id="IPR040787">
    <property type="entry name" value="Cas12a_REC1"/>
</dbReference>
<dbReference type="Pfam" id="PF18510">
    <property type="entry name" value="NUC"/>
    <property type="match status" value="1"/>
</dbReference>
<dbReference type="Pfam" id="PF18516">
    <property type="entry name" value="RuvC_1"/>
    <property type="match status" value="1"/>
</dbReference>
<dbReference type="InterPro" id="IPR040882">
    <property type="entry name" value="Cas12a_NUC"/>
</dbReference>
<evidence type="ECO:0000259" key="1">
    <source>
        <dbReference type="Pfam" id="PF18501"/>
    </source>
</evidence>
<comment type="caution">
    <text evidence="5">The sequence shown here is derived from an EMBL/GenBank/DDBJ whole genome shotgun (WGS) entry which is preliminary data.</text>
</comment>
<organism evidence="5 6">
    <name type="scientific">Potamilus streckersoni</name>
    <dbReference type="NCBI Taxonomy" id="2493646"/>
    <lineage>
        <taxon>Eukaryota</taxon>
        <taxon>Metazoa</taxon>
        <taxon>Spiralia</taxon>
        <taxon>Lophotrochozoa</taxon>
        <taxon>Mollusca</taxon>
        <taxon>Bivalvia</taxon>
        <taxon>Autobranchia</taxon>
        <taxon>Heteroconchia</taxon>
        <taxon>Palaeoheterodonta</taxon>
        <taxon>Unionida</taxon>
        <taxon>Unionoidea</taxon>
        <taxon>Unionidae</taxon>
        <taxon>Ambleminae</taxon>
        <taxon>Lampsilini</taxon>
        <taxon>Potamilus</taxon>
    </lineage>
</organism>
<feature type="domain" description="Cas12a REC2" evidence="4">
    <location>
        <begin position="280"/>
        <end position="480"/>
    </location>
</feature>
<sequence>MHTENDFADFTNQYSLEKTLKFGLIPVNEKLEIDSSVKPELFRKSEKEASLLEKDTERGNKVEKMKLLIREYDKWVIEEKLKVFEFVIQKQNGEINYKTAENVAVQFNDLAFAKPKNKQLDLFKKIEAFFNDIKHQDLLPEIEGKVDIINEMKQFPNYFKRLDINRQTIFQGVLKNSIAFRIVEENLPKFKENLEKYQSLPIELKNDQWNNVTHSSYNKVLTQSGISKYNEALGKLNSSINEWCQNNSKQNQLPQYLMMPLFKQILSDKEKNEFDVEFKDDKTLLETIQKFYSEGKIENAIKDLFSIFPSDERLKSIYISQKELGKLSNYFFDKWDVIKSDNEFVALSDVEAMIQAKDKSKSILNYYQAFSRRSFNKETKTRVDKNLFVEIGEALKRVETFWAQTELNLRRNKEQKIAIQDYLQTLMHLLYFIKPLILEKKREPVKVENKDFEFYSKLEPIYNELKNIIPLFNAARNYLTQKPYSTDKIKINFECGQLLDGWSVSAESSKLSIILRKDGMYYLGILNKQGFLEKDYDKYGNLTTISIDSKNQSKETFEKMTYWQKQSGLNANVPLDFVQYLKQGKVFSNFYEGEIPIQDLSNGYVLRFDKINAGLILNLVKEQKLFLFKIHNKDFSKNSKGAKNLHTLYWHALFDFTNNPKGNIKLNGGGEIFFRKASVKKDIIHEANKAILNKNPLNEKRESTFTYELIKDKRFTEDKWEFHISITINKHSKGIKPSNEKIRSAFENIIGIDLGERNLVYYSVIDQNGKILDQGSLNVIESGKQIVDYHSNLTKREKARDKARKQWGEIVDIKNLKEGYLSQVVHKICQLIVKYNAVIVMEDLSVSFQRSRMIYERQVYQKLQKMLIDKLNYLVSKKREGIAVGSIFNGIQLTHKYDAAKFSREKQNGIVFLVDPSYTSKICPLTGFHVDLSNLKTKKADYSKLFNEIKSVKYNATNHYFEFQYKNEDRIWTVCSVGKGRWYWDSKNKKVESFEDATQCLKSLFIKNEIKFENEQDLKTILGLKKDPDFIDTYQKLVKVIFQLRHTNKETGEDFILSPVADKEGVFFDSREEMKKGKDEKGKWKSTLPVDGDANEAPQIEGKAAHEAIDNKRYSTRKNVLMGIEVYSERYHVAGKIDIYDGDKRLLTERKKRLEKIYDGQVFQLYAQYHAMVEMGYEVEALRLYSMSTNKNFAIPLPKDDPSMQEKFEATLLQMRSYRFFDPFVPNKAKCDRCIYNPLCDMSLADV</sequence>
<feature type="domain" description="Cas12a REC1" evidence="1">
    <location>
        <begin position="113"/>
        <end position="265"/>
    </location>
</feature>
<dbReference type="InterPro" id="IPR027616">
    <property type="entry name" value="Cas4_PREFRAN"/>
</dbReference>
<dbReference type="InterPro" id="IPR054116">
    <property type="entry name" value="Cas12a_REC2"/>
</dbReference>
<accession>A0AAE0T7A0</accession>
<reference evidence="5" key="2">
    <citation type="journal article" date="2021" name="Genome Biol. Evol.">
        <title>Developing a high-quality reference genome for a parasitic bivalve with doubly uniparental inheritance (Bivalvia: Unionida).</title>
        <authorList>
            <person name="Smith C.H."/>
        </authorList>
    </citation>
    <scope>NUCLEOTIDE SEQUENCE</scope>
    <source>
        <strain evidence="5">CHS0354</strain>
        <tissue evidence="5">Mantle</tissue>
    </source>
</reference>
<feature type="domain" description="Cas12a nuclease" evidence="2">
    <location>
        <begin position="922"/>
        <end position="1072"/>
    </location>
</feature>